<gene>
    <name evidence="11" type="ORF">ZIOFF_043369</name>
</gene>
<evidence type="ECO:0000259" key="10">
    <source>
        <dbReference type="PROSITE" id="PS50011"/>
    </source>
</evidence>
<keyword evidence="5 9" id="KW-1133">Transmembrane helix</keyword>
<dbReference type="PROSITE" id="PS50011">
    <property type="entry name" value="PROTEIN_KINASE_DOM"/>
    <property type="match status" value="1"/>
</dbReference>
<dbReference type="Gene3D" id="3.30.200.20">
    <property type="entry name" value="Phosphorylase Kinase, domain 1"/>
    <property type="match status" value="1"/>
</dbReference>
<dbReference type="Gene3D" id="3.80.10.10">
    <property type="entry name" value="Ribonuclease Inhibitor"/>
    <property type="match status" value="1"/>
</dbReference>
<dbReference type="SUPFAM" id="SSF52058">
    <property type="entry name" value="L domain-like"/>
    <property type="match status" value="1"/>
</dbReference>
<feature type="domain" description="Protein kinase" evidence="10">
    <location>
        <begin position="317"/>
        <end position="592"/>
    </location>
</feature>
<evidence type="ECO:0000256" key="5">
    <source>
        <dbReference type="ARBA" id="ARBA00022989"/>
    </source>
</evidence>
<dbReference type="Gene3D" id="1.10.510.10">
    <property type="entry name" value="Transferase(Phosphotransferase) domain 1"/>
    <property type="match status" value="1"/>
</dbReference>
<keyword evidence="4" id="KW-0677">Repeat</keyword>
<reference evidence="11 12" key="1">
    <citation type="submission" date="2020-08" db="EMBL/GenBank/DDBJ databases">
        <title>Plant Genome Project.</title>
        <authorList>
            <person name="Zhang R.-G."/>
        </authorList>
    </citation>
    <scope>NUCLEOTIDE SEQUENCE [LARGE SCALE GENOMIC DNA]</scope>
    <source>
        <tissue evidence="11">Rhizome</tissue>
    </source>
</reference>
<name>A0A8J5FUT8_ZINOF</name>
<evidence type="ECO:0000256" key="4">
    <source>
        <dbReference type="ARBA" id="ARBA00022737"/>
    </source>
</evidence>
<evidence type="ECO:0000256" key="2">
    <source>
        <dbReference type="ARBA" id="ARBA00022692"/>
    </source>
</evidence>
<dbReference type="GO" id="GO:0005524">
    <property type="term" value="F:ATP binding"/>
    <property type="evidence" value="ECO:0007669"/>
    <property type="project" value="InterPro"/>
</dbReference>
<keyword evidence="6 9" id="KW-0472">Membrane</keyword>
<evidence type="ECO:0000313" key="12">
    <source>
        <dbReference type="Proteomes" id="UP000734854"/>
    </source>
</evidence>
<evidence type="ECO:0000313" key="11">
    <source>
        <dbReference type="EMBL" id="KAG6495543.1"/>
    </source>
</evidence>
<organism evidence="11 12">
    <name type="scientific">Zingiber officinale</name>
    <name type="common">Ginger</name>
    <name type="synonym">Amomum zingiber</name>
    <dbReference type="NCBI Taxonomy" id="94328"/>
    <lineage>
        <taxon>Eukaryota</taxon>
        <taxon>Viridiplantae</taxon>
        <taxon>Streptophyta</taxon>
        <taxon>Embryophyta</taxon>
        <taxon>Tracheophyta</taxon>
        <taxon>Spermatophyta</taxon>
        <taxon>Magnoliopsida</taxon>
        <taxon>Liliopsida</taxon>
        <taxon>Zingiberales</taxon>
        <taxon>Zingiberaceae</taxon>
        <taxon>Zingiber</taxon>
    </lineage>
</organism>
<dbReference type="Pfam" id="PF08263">
    <property type="entry name" value="LRRNT_2"/>
    <property type="match status" value="1"/>
</dbReference>
<dbReference type="Proteomes" id="UP000734854">
    <property type="component" value="Unassembled WGS sequence"/>
</dbReference>
<dbReference type="AlphaFoldDB" id="A0A8J5FUT8"/>
<comment type="caution">
    <text evidence="11">The sequence shown here is derived from an EMBL/GenBank/DDBJ whole genome shotgun (WGS) entry which is preliminary data.</text>
</comment>
<dbReference type="GO" id="GO:0012505">
    <property type="term" value="C:endomembrane system"/>
    <property type="evidence" value="ECO:0007669"/>
    <property type="project" value="UniProtKB-SubCell"/>
</dbReference>
<evidence type="ECO:0000256" key="1">
    <source>
        <dbReference type="ARBA" id="ARBA00022614"/>
    </source>
</evidence>
<dbReference type="EMBL" id="JACMSC010000012">
    <property type="protein sequence ID" value="KAG6495543.1"/>
    <property type="molecule type" value="Genomic_DNA"/>
</dbReference>
<accession>A0A8J5FUT8</accession>
<feature type="transmembrane region" description="Helical" evidence="9">
    <location>
        <begin position="263"/>
        <end position="286"/>
    </location>
</feature>
<dbReference type="GO" id="GO:0004672">
    <property type="term" value="F:protein kinase activity"/>
    <property type="evidence" value="ECO:0007669"/>
    <property type="project" value="InterPro"/>
</dbReference>
<dbReference type="FunFam" id="3.30.200.20:FF:000489">
    <property type="entry name" value="Inactive receptor-like serine/threonine-protein kinase"/>
    <property type="match status" value="1"/>
</dbReference>
<evidence type="ECO:0000256" key="9">
    <source>
        <dbReference type="SAM" id="Phobius"/>
    </source>
</evidence>
<dbReference type="Pfam" id="PF13855">
    <property type="entry name" value="LRR_8"/>
    <property type="match status" value="1"/>
</dbReference>
<keyword evidence="3" id="KW-0732">Signal</keyword>
<dbReference type="InterPro" id="IPR000719">
    <property type="entry name" value="Prot_kinase_dom"/>
</dbReference>
<evidence type="ECO:0000256" key="7">
    <source>
        <dbReference type="ARBA" id="ARBA00046288"/>
    </source>
</evidence>
<dbReference type="InterPro" id="IPR001245">
    <property type="entry name" value="Ser-Thr/Tyr_kinase_cat_dom"/>
</dbReference>
<keyword evidence="2 9" id="KW-0812">Transmembrane</keyword>
<evidence type="ECO:0000256" key="3">
    <source>
        <dbReference type="ARBA" id="ARBA00022729"/>
    </source>
</evidence>
<protein>
    <recommendedName>
        <fullName evidence="10">Protein kinase domain-containing protein</fullName>
    </recommendedName>
</protein>
<keyword evidence="1" id="KW-0433">Leucine-rich repeat</keyword>
<dbReference type="InterPro" id="IPR001611">
    <property type="entry name" value="Leu-rich_rpt"/>
</dbReference>
<evidence type="ECO:0000256" key="6">
    <source>
        <dbReference type="ARBA" id="ARBA00023136"/>
    </source>
</evidence>
<dbReference type="InterPro" id="IPR013210">
    <property type="entry name" value="LRR_N_plant-typ"/>
</dbReference>
<keyword evidence="12" id="KW-1185">Reference proteome</keyword>
<dbReference type="SUPFAM" id="SSF56112">
    <property type="entry name" value="Protein kinase-like (PK-like)"/>
    <property type="match status" value="1"/>
</dbReference>
<dbReference type="Pfam" id="PF07714">
    <property type="entry name" value="PK_Tyr_Ser-Thr"/>
    <property type="match status" value="1"/>
</dbReference>
<dbReference type="InterPro" id="IPR011009">
    <property type="entry name" value="Kinase-like_dom_sf"/>
</dbReference>
<dbReference type="InterPro" id="IPR032675">
    <property type="entry name" value="LRR_dom_sf"/>
</dbReference>
<proteinExistence type="predicted"/>
<dbReference type="PANTHER" id="PTHR46084:SF1">
    <property type="entry name" value="PROTEIN MALE DISCOVERER 2"/>
    <property type="match status" value="1"/>
</dbReference>
<feature type="region of interest" description="Disordered" evidence="8">
    <location>
        <begin position="227"/>
        <end position="255"/>
    </location>
</feature>
<evidence type="ECO:0000256" key="8">
    <source>
        <dbReference type="SAM" id="MobiDB-lite"/>
    </source>
</evidence>
<sequence>MGHGLALLEFRSRVEADPFGALENWNPSDRNPCNWNGVNCVDGKVFNLTLIEFSLQGTLSSDLGKLRHLRALNRFSGVIPKEIGGLTKLELLDLRNNKLTGTIPKEIVEMHSLKHLLLCHNKFQSRTSAEKSNKHADQIQDWNHSCDAADDLQPLNRKVGHRFSDFCKTYIMMNTQIHYVPRRKLAEATKNLYANPVNGGPINQIVSVLTTTSGSFPALISKSRLNPSEAPIPLPNPQSVSPTAEPTKPAGNEIPSSESISTWTYILIISAAALLLTLAACIVLVCRRKDGANIGPWKTGLSGQLQKALVTGVPKLKRLELEAACEEFSNIVLSYPAFTVYKGILSSGVEIAVVSTTITSAKEWSKESEKLFRKKVEALSRINHKNFINLLGYCEEDEPFMRMMVLEYASNGSLYEHLHGEEFELLDWNARMRVIMGIAYCLQHIHELDPPIQHPNLRSRSILVTEDYAAKIVDISVWKEIIDQGKLGVKDYLNNYDTLYDPANNVYSFGVLLMEIVSGKVIQREEEGSILNLVTGYLKGDGGPSSFVDSNVKSHSEEEFRIVCEVIQDCTSSDPRNRPSMREVTSKLRKIIDISPEAAIPRLSPLWWAELEILSVEAS</sequence>
<comment type="subcellular location">
    <subcellularLocation>
        <location evidence="7">Endomembrane system</location>
        <topology evidence="7">Single-pass type I membrane protein</topology>
    </subcellularLocation>
</comment>
<dbReference type="PANTHER" id="PTHR46084">
    <property type="entry name" value="PROTEIN MALE DISCOVERER 2"/>
    <property type="match status" value="1"/>
</dbReference>